<dbReference type="Gene3D" id="2.60.40.10">
    <property type="entry name" value="Immunoglobulins"/>
    <property type="match status" value="1"/>
</dbReference>
<keyword evidence="1" id="KW-1133">Transmembrane helix</keyword>
<evidence type="ECO:0000313" key="2">
    <source>
        <dbReference type="EMBL" id="SDX46365.1"/>
    </source>
</evidence>
<evidence type="ECO:0000256" key="1">
    <source>
        <dbReference type="SAM" id="Phobius"/>
    </source>
</evidence>
<dbReference type="EMBL" id="FNNZ01000028">
    <property type="protein sequence ID" value="SDX46365.1"/>
    <property type="molecule type" value="Genomic_DNA"/>
</dbReference>
<accession>A0A1H3BX88</accession>
<name>A0A1H3BX88_THIRO</name>
<evidence type="ECO:0000313" key="3">
    <source>
        <dbReference type="Proteomes" id="UP000198816"/>
    </source>
</evidence>
<keyword evidence="3" id="KW-1185">Reference proteome</keyword>
<gene>
    <name evidence="2" type="ORF">SAMN05421783_12811</name>
</gene>
<dbReference type="SUPFAM" id="SSF49265">
    <property type="entry name" value="Fibronectin type III"/>
    <property type="match status" value="1"/>
</dbReference>
<proteinExistence type="predicted"/>
<feature type="transmembrane region" description="Helical" evidence="1">
    <location>
        <begin position="48"/>
        <end position="70"/>
    </location>
</feature>
<dbReference type="InterPro" id="IPR003961">
    <property type="entry name" value="FN3_dom"/>
</dbReference>
<dbReference type="STRING" id="1058.SAMN05421783_12811"/>
<dbReference type="Proteomes" id="UP000198816">
    <property type="component" value="Unassembled WGS sequence"/>
</dbReference>
<organism evidence="2 3">
    <name type="scientific">Thiocapsa roseopersicina</name>
    <dbReference type="NCBI Taxonomy" id="1058"/>
    <lineage>
        <taxon>Bacteria</taxon>
        <taxon>Pseudomonadati</taxon>
        <taxon>Pseudomonadota</taxon>
        <taxon>Gammaproteobacteria</taxon>
        <taxon>Chromatiales</taxon>
        <taxon>Chromatiaceae</taxon>
        <taxon>Thiocapsa</taxon>
    </lineage>
</organism>
<dbReference type="InterPro" id="IPR013783">
    <property type="entry name" value="Ig-like_fold"/>
</dbReference>
<keyword evidence="1" id="KW-0472">Membrane</keyword>
<dbReference type="InterPro" id="IPR036116">
    <property type="entry name" value="FN3_sf"/>
</dbReference>
<dbReference type="AlphaFoldDB" id="A0A1H3BX88"/>
<dbReference type="CDD" id="cd00063">
    <property type="entry name" value="FN3"/>
    <property type="match status" value="1"/>
</dbReference>
<protein>
    <recommendedName>
        <fullName evidence="4">Fibronectin type-III domain-containing protein</fullName>
    </recommendedName>
</protein>
<sequence length="166" mass="17805">MLGRAAAPKMRLLRILLGSSLGLTREERGSPCTVRRGRRGAARRAEPFLWALIGFAFAGGCFGADVRLTWNPVNDPRASRYQVHFGQASRTYAGSVDTTETTAVIGGLTPGQLHYLAVRACTRDGLVCSEFSNEVIAAIAADGEALPVEPCWACLPNEGGWRATLN</sequence>
<reference evidence="3" key="1">
    <citation type="submission" date="2016-10" db="EMBL/GenBank/DDBJ databases">
        <authorList>
            <person name="Varghese N."/>
            <person name="Submissions S."/>
        </authorList>
    </citation>
    <scope>NUCLEOTIDE SEQUENCE [LARGE SCALE GENOMIC DNA]</scope>
    <source>
        <strain evidence="3">DSM 217</strain>
    </source>
</reference>
<keyword evidence="1" id="KW-0812">Transmembrane</keyword>
<evidence type="ECO:0008006" key="4">
    <source>
        <dbReference type="Google" id="ProtNLM"/>
    </source>
</evidence>